<dbReference type="GO" id="GO:0044780">
    <property type="term" value="P:bacterial-type flagellum assembly"/>
    <property type="evidence" value="ECO:0007669"/>
    <property type="project" value="InterPro"/>
</dbReference>
<accession>A0A9D1AMV3</accession>
<proteinExistence type="predicted"/>
<evidence type="ECO:0000313" key="3">
    <source>
        <dbReference type="EMBL" id="HIR47118.1"/>
    </source>
</evidence>
<protein>
    <submittedName>
        <fullName evidence="3">Flagellar export chaperone FlgN</fullName>
    </submittedName>
</protein>
<dbReference type="Pfam" id="PF05130">
    <property type="entry name" value="FlgN"/>
    <property type="match status" value="1"/>
</dbReference>
<reference evidence="3" key="2">
    <citation type="journal article" date="2021" name="PeerJ">
        <title>Extensive microbial diversity within the chicken gut microbiome revealed by metagenomics and culture.</title>
        <authorList>
            <person name="Gilroy R."/>
            <person name="Ravi A."/>
            <person name="Getino M."/>
            <person name="Pursley I."/>
            <person name="Horton D.L."/>
            <person name="Alikhan N.F."/>
            <person name="Baker D."/>
            <person name="Gharbi K."/>
            <person name="Hall N."/>
            <person name="Watson M."/>
            <person name="Adriaenssens E.M."/>
            <person name="Foster-Nyarko E."/>
            <person name="Jarju S."/>
            <person name="Secka A."/>
            <person name="Antonio M."/>
            <person name="Oren A."/>
            <person name="Chaudhuri R.R."/>
            <person name="La Ragione R."/>
            <person name="Hildebrand F."/>
            <person name="Pallen M.J."/>
        </authorList>
    </citation>
    <scope>NUCLEOTIDE SEQUENCE</scope>
    <source>
        <strain evidence="3">ChiSxjej1B13-7958</strain>
    </source>
</reference>
<keyword evidence="1" id="KW-1005">Bacterial flagellum biogenesis</keyword>
<dbReference type="InterPro" id="IPR007809">
    <property type="entry name" value="FlgN-like"/>
</dbReference>
<evidence type="ECO:0000256" key="2">
    <source>
        <dbReference type="SAM" id="MobiDB-lite"/>
    </source>
</evidence>
<gene>
    <name evidence="3" type="primary">flgN</name>
    <name evidence="3" type="ORF">IAB89_05590</name>
</gene>
<comment type="caution">
    <text evidence="3">The sequence shown here is derived from an EMBL/GenBank/DDBJ whole genome shotgun (WGS) entry which is preliminary data.</text>
</comment>
<keyword evidence="3" id="KW-0969">Cilium</keyword>
<name>A0A9D1AMV3_9FIRM</name>
<dbReference type="Proteomes" id="UP000824242">
    <property type="component" value="Unassembled WGS sequence"/>
</dbReference>
<evidence type="ECO:0000313" key="4">
    <source>
        <dbReference type="Proteomes" id="UP000824242"/>
    </source>
</evidence>
<feature type="region of interest" description="Disordered" evidence="2">
    <location>
        <begin position="128"/>
        <end position="155"/>
    </location>
</feature>
<keyword evidence="3" id="KW-0282">Flagellum</keyword>
<dbReference type="EMBL" id="DVGZ01000056">
    <property type="protein sequence ID" value="HIR47118.1"/>
    <property type="molecule type" value="Genomic_DNA"/>
</dbReference>
<organism evidence="3 4">
    <name type="scientific">Candidatus Caccousia avicola</name>
    <dbReference type="NCBI Taxonomy" id="2840721"/>
    <lineage>
        <taxon>Bacteria</taxon>
        <taxon>Bacillati</taxon>
        <taxon>Bacillota</taxon>
        <taxon>Clostridia</taxon>
        <taxon>Eubacteriales</taxon>
        <taxon>Oscillospiraceae</taxon>
        <taxon>Oscillospiraceae incertae sedis</taxon>
        <taxon>Candidatus Caccousia</taxon>
    </lineage>
</organism>
<reference evidence="3" key="1">
    <citation type="submission" date="2020-10" db="EMBL/GenBank/DDBJ databases">
        <authorList>
            <person name="Gilroy R."/>
        </authorList>
    </citation>
    <scope>NUCLEOTIDE SEQUENCE</scope>
    <source>
        <strain evidence="3">ChiSxjej1B13-7958</strain>
    </source>
</reference>
<dbReference type="Gene3D" id="1.20.58.300">
    <property type="entry name" value="FlgN-like"/>
    <property type="match status" value="1"/>
</dbReference>
<sequence>MPYEQYLSFLEELLREMNHLTEIGRQKLEAIQNHELDALNECIKQEQAISLTLRGLEQKRGKLLAAIGCENVPLSEMPHRCPEQYRGRTQELVNQLLTADKVYKSVQTPSRTIMERDLRSIRKELEARGVEQEMEDNYQSAPPARGKGLRTDFRA</sequence>
<dbReference type="InterPro" id="IPR036679">
    <property type="entry name" value="FlgN-like_sf"/>
</dbReference>
<dbReference type="AlphaFoldDB" id="A0A9D1AMV3"/>
<keyword evidence="3" id="KW-0966">Cell projection</keyword>
<evidence type="ECO:0000256" key="1">
    <source>
        <dbReference type="ARBA" id="ARBA00022795"/>
    </source>
</evidence>
<dbReference type="SUPFAM" id="SSF140566">
    <property type="entry name" value="FlgN-like"/>
    <property type="match status" value="1"/>
</dbReference>